<reference evidence="1 4" key="1">
    <citation type="journal article" date="2018" name="Emerg. Microbes Infect.">
        <title>Genomic analysis of oral Campylobacter concisus strains identified a potential bacterial molecular marker associated with active Crohn's disease.</title>
        <authorList>
            <person name="Liu F."/>
            <person name="Ma R."/>
            <person name="Tay C.Y.A."/>
            <person name="Octavia S."/>
            <person name="Lan R."/>
            <person name="Chung H.K.L."/>
            <person name="Riordan S.M."/>
            <person name="Grimm M.C."/>
            <person name="Leong R.W."/>
            <person name="Tanaka M.M."/>
            <person name="Connor S."/>
            <person name="Zhang L."/>
        </authorList>
    </citation>
    <scope>NUCLEOTIDE SEQUENCE [LARGE SCALE GENOMIC DNA]</scope>
    <source>
        <strain evidence="1 4">H16O-S1</strain>
    </source>
</reference>
<proteinExistence type="predicted"/>
<reference evidence="3 4" key="2">
    <citation type="journal article" date="2020" name="Microb. Genom.">
        <title>Analysis of complete Campylobacter concisus genomes identifies genomospecies features, secretion systems and novel plasmids and their association with severe ulcerative colitis.</title>
        <authorList>
            <person name="Liu F."/>
            <person name="Chen S."/>
            <person name="Luu L.D.W."/>
            <person name="Lee S.A."/>
            <person name="Tay A.C.Y."/>
            <person name="Wu R."/>
            <person name="Riordan S.M."/>
            <person name="Lan R."/>
            <person name="Liu L."/>
            <person name="Zhang L."/>
        </authorList>
    </citation>
    <scope>NUCLEOTIDE SEQUENCE [LARGE SCALE GENOMIC DNA]</scope>
    <source>
        <strain evidence="1 4">H16O-S1</strain>
        <strain evidence="2 3">H9O-S2</strain>
    </source>
</reference>
<name>A0A7S9RV56_9BACT</name>
<dbReference type="RefSeq" id="WP_107847977.1">
    <property type="nucleotide sequence ID" value="NZ_CP049232.1"/>
</dbReference>
<evidence type="ECO:0000313" key="3">
    <source>
        <dbReference type="Proteomes" id="UP000594535"/>
    </source>
</evidence>
<gene>
    <name evidence="1" type="ORF">CVS89_09535</name>
    <name evidence="2" type="ORF">G5B96_09595</name>
</gene>
<protein>
    <recommendedName>
        <fullName evidence="5">Bacteriophage T4 Gp32 single-stranded DNA-binding domain-containing protein</fullName>
    </recommendedName>
</protein>
<dbReference type="AlphaFoldDB" id="A0A7S9RV56"/>
<dbReference type="EMBL" id="CP049232">
    <property type="protein sequence ID" value="QPI07549.1"/>
    <property type="molecule type" value="Genomic_DNA"/>
</dbReference>
<accession>A0A7S9RV56</accession>
<evidence type="ECO:0000313" key="2">
    <source>
        <dbReference type="EMBL" id="QPI07549.1"/>
    </source>
</evidence>
<dbReference type="EMBL" id="CP049263">
    <property type="protein sequence ID" value="QPH98473.1"/>
    <property type="molecule type" value="Genomic_DNA"/>
</dbReference>
<organism evidence="1 4">
    <name type="scientific">Campylobacter concisus</name>
    <dbReference type="NCBI Taxonomy" id="199"/>
    <lineage>
        <taxon>Bacteria</taxon>
        <taxon>Pseudomonadati</taxon>
        <taxon>Campylobacterota</taxon>
        <taxon>Epsilonproteobacteria</taxon>
        <taxon>Campylobacterales</taxon>
        <taxon>Campylobacteraceae</taxon>
        <taxon>Campylobacter</taxon>
    </lineage>
</organism>
<evidence type="ECO:0000313" key="1">
    <source>
        <dbReference type="EMBL" id="QPH98473.1"/>
    </source>
</evidence>
<evidence type="ECO:0008006" key="5">
    <source>
        <dbReference type="Google" id="ProtNLM"/>
    </source>
</evidence>
<dbReference type="Proteomes" id="UP000594535">
    <property type="component" value="Chromosome"/>
</dbReference>
<sequence>MKDINFLNLKCDNSTAKKQKVRSKEQIYTIRLLPHAIDEGTNYAFDRSIKRHKLPNGSEVVCSGLDCPYCADGIKSYITNYIVVDLLNSTSDFPNGVYVLVYDSNFAMKLSRFKKAVREQYNIDISSLYDDGCFFNVNVFKGNSARVNYEFSVYTKGRYSKDISSESDIINFVNSENMPELDKFINKENLESEKKDESYFDSIVSAFTERVIGDEFGDFSKNAGQSIIDVFKPISKDDGNIFTETVDKSATTSDFDEFISDFDNILQ</sequence>
<evidence type="ECO:0000313" key="4">
    <source>
        <dbReference type="Proteomes" id="UP000594571"/>
    </source>
</evidence>
<dbReference type="Proteomes" id="UP000594571">
    <property type="component" value="Chromosome"/>
</dbReference>